<protein>
    <recommendedName>
        <fullName evidence="3">Transcriptional regulator, MarR family</fullName>
    </recommendedName>
</protein>
<comment type="caution">
    <text evidence="1">The sequence shown here is derived from an EMBL/GenBank/DDBJ whole genome shotgun (WGS) entry which is preliminary data.</text>
</comment>
<name>C2EK28_9LACO</name>
<proteinExistence type="predicted"/>
<evidence type="ECO:0000313" key="2">
    <source>
        <dbReference type="Proteomes" id="UP000005583"/>
    </source>
</evidence>
<dbReference type="eggNOG" id="ENOG5030A72">
    <property type="taxonomic scope" value="Bacteria"/>
</dbReference>
<dbReference type="HOGENOM" id="CLU_1862639_0_0_9"/>
<evidence type="ECO:0008006" key="3">
    <source>
        <dbReference type="Google" id="ProtNLM"/>
    </source>
</evidence>
<evidence type="ECO:0000313" key="1">
    <source>
        <dbReference type="EMBL" id="EEJ73043.1"/>
    </source>
</evidence>
<organism evidence="1 2">
    <name type="scientific">Lactobacillus ultunensis DSM 16047</name>
    <dbReference type="NCBI Taxonomy" id="525365"/>
    <lineage>
        <taxon>Bacteria</taxon>
        <taxon>Bacillati</taxon>
        <taxon>Bacillota</taxon>
        <taxon>Bacilli</taxon>
        <taxon>Lactobacillales</taxon>
        <taxon>Lactobacillaceae</taxon>
        <taxon>Lactobacillus</taxon>
    </lineage>
</organism>
<sequence length="155" mass="17680">MIKYKYNKFALEKKDIFMDVLFFSTIADQVKKEINHKCGLNISQTRILIFFDETDNKALSMGKLAEGLNISLSTLSRQLQQKKTKGLINLARSKKDSSKIVNLNEDGIKKARELKKTLAEIERTLFVYLDQDASALFIKQLNKIAQNSSSLQGME</sequence>
<dbReference type="EMBL" id="ACGU01000009">
    <property type="protein sequence ID" value="EEJ73043.1"/>
    <property type="molecule type" value="Genomic_DNA"/>
</dbReference>
<dbReference type="InterPro" id="IPR036390">
    <property type="entry name" value="WH_DNA-bd_sf"/>
</dbReference>
<dbReference type="Proteomes" id="UP000005583">
    <property type="component" value="Unassembled WGS sequence"/>
</dbReference>
<accession>C2EK28</accession>
<dbReference type="Gene3D" id="1.10.10.10">
    <property type="entry name" value="Winged helix-like DNA-binding domain superfamily/Winged helix DNA-binding domain"/>
    <property type="match status" value="1"/>
</dbReference>
<dbReference type="GO" id="GO:0003700">
    <property type="term" value="F:DNA-binding transcription factor activity"/>
    <property type="evidence" value="ECO:0007669"/>
    <property type="project" value="InterPro"/>
</dbReference>
<reference evidence="1 2" key="1">
    <citation type="submission" date="2009-01" db="EMBL/GenBank/DDBJ databases">
        <authorList>
            <person name="Qin X."/>
            <person name="Bachman B."/>
            <person name="Battles P."/>
            <person name="Bell A."/>
            <person name="Bess C."/>
            <person name="Bickham C."/>
            <person name="Chaboub L."/>
            <person name="Chen D."/>
            <person name="Coyle M."/>
            <person name="Deiros D.R."/>
            <person name="Dinh H."/>
            <person name="Forbes L."/>
            <person name="Fowler G."/>
            <person name="Francisco L."/>
            <person name="Fu Q."/>
            <person name="Gubbala S."/>
            <person name="Hale W."/>
            <person name="Han Y."/>
            <person name="Hemphill L."/>
            <person name="Highlander S.K."/>
            <person name="Hirani K."/>
            <person name="Hogues M."/>
            <person name="Jackson L."/>
            <person name="Jakkamsetti A."/>
            <person name="Javaid M."/>
            <person name="Jiang H."/>
            <person name="Korchina V."/>
            <person name="Kovar C."/>
            <person name="Lara F."/>
            <person name="Lee S."/>
            <person name="Mata R."/>
            <person name="Mathew T."/>
            <person name="Moen C."/>
            <person name="Morales K."/>
            <person name="Munidasa M."/>
            <person name="Nazareth L."/>
            <person name="Ngo R."/>
            <person name="Nguyen L."/>
            <person name="Okwuonu G."/>
            <person name="Ongeri F."/>
            <person name="Patil S."/>
            <person name="Petrosino J."/>
            <person name="Pham C."/>
            <person name="Pham P."/>
            <person name="Pu L.-L."/>
            <person name="Puazo M."/>
            <person name="Raj R."/>
            <person name="Reid J."/>
            <person name="Rouhana J."/>
            <person name="Saada N."/>
            <person name="Shang Y."/>
            <person name="Simmons D."/>
            <person name="Thornton R."/>
            <person name="Warren J."/>
            <person name="Weissenberger G."/>
            <person name="Zhang J."/>
            <person name="Zhang L."/>
            <person name="Zhou C."/>
            <person name="Zhu D."/>
            <person name="Muzny D."/>
            <person name="Worley K."/>
            <person name="Gibbs R."/>
        </authorList>
    </citation>
    <scope>NUCLEOTIDE SEQUENCE [LARGE SCALE GENOMIC DNA]</scope>
    <source>
        <strain evidence="1 2">DSM 16047</strain>
    </source>
</reference>
<gene>
    <name evidence="1" type="ORF">HMPREF0548_0024</name>
</gene>
<keyword evidence="2" id="KW-1185">Reference proteome</keyword>
<dbReference type="SUPFAM" id="SSF46785">
    <property type="entry name" value="Winged helix' DNA-binding domain"/>
    <property type="match status" value="1"/>
</dbReference>
<dbReference type="AlphaFoldDB" id="C2EK28"/>
<dbReference type="InterPro" id="IPR036388">
    <property type="entry name" value="WH-like_DNA-bd_sf"/>
</dbReference>
<dbReference type="STRING" id="525365.HMPREF0548_0024"/>